<dbReference type="Gene3D" id="3.20.20.300">
    <property type="entry name" value="Glycoside hydrolase, family 3, N-terminal domain"/>
    <property type="match status" value="1"/>
</dbReference>
<evidence type="ECO:0000256" key="1">
    <source>
        <dbReference type="ARBA" id="ARBA00001231"/>
    </source>
</evidence>
<evidence type="ECO:0000256" key="2">
    <source>
        <dbReference type="ARBA" id="ARBA00005336"/>
    </source>
</evidence>
<protein>
    <recommendedName>
        <fullName evidence="3">beta-N-acetylhexosaminidase</fullName>
        <ecNumber evidence="3">3.2.1.52</ecNumber>
    </recommendedName>
</protein>
<dbReference type="AlphaFoldDB" id="A0A0F9I1W4"/>
<dbReference type="PANTHER" id="PTHR30480">
    <property type="entry name" value="BETA-HEXOSAMINIDASE-RELATED"/>
    <property type="match status" value="1"/>
</dbReference>
<evidence type="ECO:0000256" key="5">
    <source>
        <dbReference type="ARBA" id="ARBA00023295"/>
    </source>
</evidence>
<dbReference type="InterPro" id="IPR019800">
    <property type="entry name" value="Glyco_hydro_3_AS"/>
</dbReference>
<dbReference type="InterPro" id="IPR001764">
    <property type="entry name" value="Glyco_hydro_3_N"/>
</dbReference>
<dbReference type="SUPFAM" id="SSF51445">
    <property type="entry name" value="(Trans)glycosidases"/>
    <property type="match status" value="1"/>
</dbReference>
<dbReference type="Pfam" id="PF01915">
    <property type="entry name" value="Glyco_hydro_3_C"/>
    <property type="match status" value="1"/>
</dbReference>
<dbReference type="InterPro" id="IPR036962">
    <property type="entry name" value="Glyco_hydro_3_N_sf"/>
</dbReference>
<name>A0A0F9I1W4_9ZZZZ</name>
<feature type="domain" description="Glycoside hydrolase family 3 N-terminal" evidence="6">
    <location>
        <begin position="65"/>
        <end position="394"/>
    </location>
</feature>
<accession>A0A0F9I1W4</accession>
<dbReference type="EMBL" id="LAZR01013514">
    <property type="protein sequence ID" value="KKM21611.1"/>
    <property type="molecule type" value="Genomic_DNA"/>
</dbReference>
<dbReference type="PANTHER" id="PTHR30480:SF13">
    <property type="entry name" value="BETA-HEXOSAMINIDASE"/>
    <property type="match status" value="1"/>
</dbReference>
<dbReference type="PROSITE" id="PS00775">
    <property type="entry name" value="GLYCOSYL_HYDROL_F3"/>
    <property type="match status" value="1"/>
</dbReference>
<dbReference type="EC" id="3.2.1.52" evidence="3"/>
<comment type="catalytic activity">
    <reaction evidence="1">
        <text>Hydrolysis of terminal non-reducing N-acetyl-D-hexosamine residues in N-acetyl-beta-D-hexosaminides.</text>
        <dbReference type="EC" id="3.2.1.52"/>
    </reaction>
</comment>
<evidence type="ECO:0000259" key="6">
    <source>
        <dbReference type="Pfam" id="PF00933"/>
    </source>
</evidence>
<keyword evidence="5" id="KW-0326">Glycosidase</keyword>
<dbReference type="InterPro" id="IPR050226">
    <property type="entry name" value="NagZ_Beta-hexosaminidase"/>
</dbReference>
<gene>
    <name evidence="8" type="ORF">LCGC14_1633690</name>
</gene>
<evidence type="ECO:0000256" key="3">
    <source>
        <dbReference type="ARBA" id="ARBA00012663"/>
    </source>
</evidence>
<dbReference type="InterPro" id="IPR017853">
    <property type="entry name" value="GH"/>
</dbReference>
<dbReference type="Gene3D" id="3.40.50.1700">
    <property type="entry name" value="Glycoside hydrolase family 3 C-terminal domain"/>
    <property type="match status" value="1"/>
</dbReference>
<evidence type="ECO:0000313" key="8">
    <source>
        <dbReference type="EMBL" id="KKM21611.1"/>
    </source>
</evidence>
<dbReference type="GO" id="GO:0009254">
    <property type="term" value="P:peptidoglycan turnover"/>
    <property type="evidence" value="ECO:0007669"/>
    <property type="project" value="TreeGrafter"/>
</dbReference>
<dbReference type="InterPro" id="IPR036881">
    <property type="entry name" value="Glyco_hydro_3_C_sf"/>
</dbReference>
<comment type="caution">
    <text evidence="8">The sequence shown here is derived from an EMBL/GenBank/DDBJ whole genome shotgun (WGS) entry which is preliminary data.</text>
</comment>
<evidence type="ECO:0000256" key="4">
    <source>
        <dbReference type="ARBA" id="ARBA00022801"/>
    </source>
</evidence>
<feature type="domain" description="Glycoside hydrolase family 3 C-terminal" evidence="7">
    <location>
        <begin position="437"/>
        <end position="621"/>
    </location>
</feature>
<dbReference type="GO" id="GO:0004563">
    <property type="term" value="F:beta-N-acetylhexosaminidase activity"/>
    <property type="evidence" value="ECO:0007669"/>
    <property type="project" value="UniProtKB-EC"/>
</dbReference>
<keyword evidence="4" id="KW-0378">Hydrolase</keyword>
<comment type="similarity">
    <text evidence="2">Belongs to the glycosyl hydrolase 3 family.</text>
</comment>
<proteinExistence type="inferred from homology"/>
<dbReference type="SUPFAM" id="SSF52279">
    <property type="entry name" value="Beta-D-glucan exohydrolase, C-terminal domain"/>
    <property type="match status" value="1"/>
</dbReference>
<evidence type="ECO:0000259" key="7">
    <source>
        <dbReference type="Pfam" id="PF01915"/>
    </source>
</evidence>
<dbReference type="GO" id="GO:0005975">
    <property type="term" value="P:carbohydrate metabolic process"/>
    <property type="evidence" value="ECO:0007669"/>
    <property type="project" value="InterPro"/>
</dbReference>
<dbReference type="Pfam" id="PF00933">
    <property type="entry name" value="Glyco_hydro_3"/>
    <property type="match status" value="1"/>
</dbReference>
<reference evidence="8" key="1">
    <citation type="journal article" date="2015" name="Nature">
        <title>Complex archaea that bridge the gap between prokaryotes and eukaryotes.</title>
        <authorList>
            <person name="Spang A."/>
            <person name="Saw J.H."/>
            <person name="Jorgensen S.L."/>
            <person name="Zaremba-Niedzwiedzka K."/>
            <person name="Martijn J."/>
            <person name="Lind A.E."/>
            <person name="van Eijk R."/>
            <person name="Schleper C."/>
            <person name="Guy L."/>
            <person name="Ettema T.J."/>
        </authorList>
    </citation>
    <scope>NUCLEOTIDE SEQUENCE</scope>
</reference>
<organism evidence="8">
    <name type="scientific">marine sediment metagenome</name>
    <dbReference type="NCBI Taxonomy" id="412755"/>
    <lineage>
        <taxon>unclassified sequences</taxon>
        <taxon>metagenomes</taxon>
        <taxon>ecological metagenomes</taxon>
    </lineage>
</organism>
<dbReference type="InterPro" id="IPR002772">
    <property type="entry name" value="Glyco_hydro_3_C"/>
</dbReference>
<sequence>MESVLLNKYAVSSIVFLSGCLMPLQSSFAKSTLSLEQQLGQKLILDFRYYCEQGASKQCRTPMTSLPSELANIVTKYNIGGVILFSENTQSIEQTITLNSQLQTAASKSSSKLPLFISIDQEGGRVARLPRDVATSFTGNMSIGATYKKHGTSFATKTATVIAKELNSLGINVNYAPTVDVNMNPDNPVINVRSFGENPALVSKLGAAQVAGFENNGVITSLKHFPGHGDTNVDSHTGLPKVNHAKEVIYEQDLAPFKHIIAKQNPGMIMTAHIQYPALDSTTFVSIDGKTMIKPATMSRAIITDILRGELNYQGVVVTDALDMAGISNFFTPTQAVINTFAAGADIALMPVEIRTPDDLNKLDDLIKELIAAVKSKQLDEQEIAQSAQRIITLKNKFRLSTNFDPITALINAKQIFGSATHREIEAQLAVEAITQVKNNNSTLPLNLKAGSNVHIIMPDTRKCMAMQQAIEAISQQKYTYSCSSLQGFDPALAKAQIHAADVVIAGNATPNQSAVEIGGMDDLKDDPNFALNNAEQPKALESLLNMAKEKNKSTVFISLRAPYDIAKFGNYANAVLASYAYNIDIDKNDIVSGPAFTALAKVLLGEATANGVLPVTIKPQKAH</sequence>